<dbReference type="Gene3D" id="3.40.50.1000">
    <property type="entry name" value="HAD superfamily/HAD-like"/>
    <property type="match status" value="1"/>
</dbReference>
<dbReference type="NCBIfam" id="TIGR01662">
    <property type="entry name" value="HAD-SF-IIIA"/>
    <property type="match status" value="1"/>
</dbReference>
<dbReference type="InterPro" id="IPR006439">
    <property type="entry name" value="HAD-SF_hydro_IA"/>
</dbReference>
<dbReference type="NCBIfam" id="TIGR01549">
    <property type="entry name" value="HAD-SF-IA-v1"/>
    <property type="match status" value="1"/>
</dbReference>
<evidence type="ECO:0000313" key="3">
    <source>
        <dbReference type="Proteomes" id="UP000245977"/>
    </source>
</evidence>
<dbReference type="STRING" id="1871111.GCA_001704615_01771"/>
<keyword evidence="3" id="KW-1185">Reference proteome</keyword>
<gene>
    <name evidence="2" type="ORF">DJ533_07315</name>
</gene>
<dbReference type="Proteomes" id="UP000245977">
    <property type="component" value="Chromosome"/>
</dbReference>
<dbReference type="PANTHER" id="PTHR43316:SF3">
    <property type="entry name" value="HALOACID DEHALOGENASE, TYPE II (AFU_ORTHOLOGUE AFUA_2G07750)-RELATED"/>
    <property type="match status" value="1"/>
</dbReference>
<dbReference type="GO" id="GO:0016787">
    <property type="term" value="F:hydrolase activity"/>
    <property type="evidence" value="ECO:0007669"/>
    <property type="project" value="UniProtKB-KW"/>
</dbReference>
<dbReference type="InterPro" id="IPR036412">
    <property type="entry name" value="HAD-like_sf"/>
</dbReference>
<dbReference type="EMBL" id="CP029397">
    <property type="protein sequence ID" value="AWL28385.1"/>
    <property type="molecule type" value="Genomic_DNA"/>
</dbReference>
<dbReference type="InterPro" id="IPR023214">
    <property type="entry name" value="HAD_sf"/>
</dbReference>
<organism evidence="2 3">
    <name type="scientific">Acinetobacter defluvii</name>
    <dbReference type="NCBI Taxonomy" id="1871111"/>
    <lineage>
        <taxon>Bacteria</taxon>
        <taxon>Pseudomonadati</taxon>
        <taxon>Pseudomonadota</taxon>
        <taxon>Gammaproteobacteria</taxon>
        <taxon>Moraxellales</taxon>
        <taxon>Moraxellaceae</taxon>
        <taxon>Acinetobacter</taxon>
    </lineage>
</organism>
<dbReference type="AlphaFoldDB" id="A0A2S2FC68"/>
<dbReference type="SFLD" id="SFLDG01129">
    <property type="entry name" value="C1.5:_HAD__Beta-PGM__Phosphata"/>
    <property type="match status" value="1"/>
</dbReference>
<dbReference type="RefSeq" id="WP_065995235.1">
    <property type="nucleotide sequence ID" value="NZ_CP029397.2"/>
</dbReference>
<evidence type="ECO:0000313" key="2">
    <source>
        <dbReference type="EMBL" id="AWL28385.1"/>
    </source>
</evidence>
<dbReference type="KEGG" id="adv:DJ533_07315"/>
<proteinExistence type="predicted"/>
<protein>
    <submittedName>
        <fullName evidence="2">HAD family hydrolase</fullName>
    </submittedName>
</protein>
<accession>A0A2S2FC68</accession>
<keyword evidence="1 2" id="KW-0378">Hydrolase</keyword>
<evidence type="ECO:0000256" key="1">
    <source>
        <dbReference type="ARBA" id="ARBA00022801"/>
    </source>
</evidence>
<dbReference type="Pfam" id="PF00702">
    <property type="entry name" value="Hydrolase"/>
    <property type="match status" value="1"/>
</dbReference>
<dbReference type="SUPFAM" id="SSF56784">
    <property type="entry name" value="HAD-like"/>
    <property type="match status" value="1"/>
</dbReference>
<dbReference type="OrthoDB" id="5699629at2"/>
<dbReference type="PANTHER" id="PTHR43316">
    <property type="entry name" value="HYDROLASE, HALOACID DELAHOGENASE-RELATED"/>
    <property type="match status" value="1"/>
</dbReference>
<reference evidence="2" key="1">
    <citation type="submission" date="2019-08" db="EMBL/GenBank/DDBJ databases">
        <title>The complete genome of Acinetobacter defluvii strain WCHAD010030.</title>
        <authorList>
            <person name="Hu Y."/>
            <person name="Qin J."/>
            <person name="Feng Y."/>
            <person name="Zong Z."/>
        </authorList>
    </citation>
    <scope>NUCLEOTIDE SEQUENCE</scope>
    <source>
        <strain evidence="2">WCHA30</strain>
    </source>
</reference>
<name>A0A2S2FC68_9GAMM</name>
<dbReference type="InterPro" id="IPR006549">
    <property type="entry name" value="HAD-SF_hydro_IIIA"/>
</dbReference>
<sequence length="200" mass="22626">MSNTPIKVIAFDVFGTLAKIKQKISPYKKFIQWLHTQGHTPQASDAVMVMSINGEFQDIATHLGYHIPQAFLIELHKDLQAELAQIELFTDSLPTLKRLRENGYKIVLCSNSATPYGMYISSLIKEIDLYAWSYEVHACKPDPKIYKYIIDQLNCQPNEVLFVGDTPLADVQGPTNFGMSAKLIDRKNGQTLDDVLMDFL</sequence>
<dbReference type="InterPro" id="IPR051540">
    <property type="entry name" value="S-2-haloacid_dehalogenase"/>
</dbReference>
<dbReference type="SFLD" id="SFLDS00003">
    <property type="entry name" value="Haloacid_Dehalogenase"/>
    <property type="match status" value="1"/>
</dbReference>